<name>A0A1F7W9J1_9BACT</name>
<reference evidence="1 2" key="1">
    <citation type="journal article" date="2016" name="Nat. Commun.">
        <title>Thousands of microbial genomes shed light on interconnected biogeochemical processes in an aquifer system.</title>
        <authorList>
            <person name="Anantharaman K."/>
            <person name="Brown C.T."/>
            <person name="Hug L.A."/>
            <person name="Sharon I."/>
            <person name="Castelle C.J."/>
            <person name="Probst A.J."/>
            <person name="Thomas B.C."/>
            <person name="Singh A."/>
            <person name="Wilkins M.J."/>
            <person name="Karaoz U."/>
            <person name="Brodie E.L."/>
            <person name="Williams K.H."/>
            <person name="Hubbard S.S."/>
            <person name="Banfield J.F."/>
        </authorList>
    </citation>
    <scope>NUCLEOTIDE SEQUENCE [LARGE SCALE GENOMIC DNA]</scope>
</reference>
<gene>
    <name evidence="1" type="ORF">A2318_00850</name>
</gene>
<dbReference type="Pfam" id="PF03437">
    <property type="entry name" value="BtpA"/>
    <property type="match status" value="1"/>
</dbReference>
<evidence type="ECO:0000313" key="2">
    <source>
        <dbReference type="Proteomes" id="UP000177331"/>
    </source>
</evidence>
<evidence type="ECO:0008006" key="3">
    <source>
        <dbReference type="Google" id="ProtNLM"/>
    </source>
</evidence>
<dbReference type="Proteomes" id="UP000177331">
    <property type="component" value="Unassembled WGS sequence"/>
</dbReference>
<protein>
    <recommendedName>
        <fullName evidence="3">Adenine phosphoribosyltransferase</fullName>
    </recommendedName>
</protein>
<evidence type="ECO:0000313" key="1">
    <source>
        <dbReference type="EMBL" id="OGL99493.1"/>
    </source>
</evidence>
<comment type="caution">
    <text evidence="1">The sequence shown here is derived from an EMBL/GenBank/DDBJ whole genome shotgun (WGS) entry which is preliminary data.</text>
</comment>
<dbReference type="InterPro" id="IPR011060">
    <property type="entry name" value="RibuloseP-bd_barrel"/>
</dbReference>
<dbReference type="SUPFAM" id="SSF51366">
    <property type="entry name" value="Ribulose-phoshate binding barrel"/>
    <property type="match status" value="2"/>
</dbReference>
<dbReference type="AlphaFoldDB" id="A0A1F7W9J1"/>
<dbReference type="STRING" id="1802421.A2318_00850"/>
<organism evidence="1 2">
    <name type="scientific">Candidatus Uhrbacteria bacterium RIFOXYB2_FULL_45_11</name>
    <dbReference type="NCBI Taxonomy" id="1802421"/>
    <lineage>
        <taxon>Bacteria</taxon>
        <taxon>Candidatus Uhriibacteriota</taxon>
    </lineage>
</organism>
<dbReference type="InterPro" id="IPR005137">
    <property type="entry name" value="BtpA"/>
</dbReference>
<accession>A0A1F7W9J1</accession>
<proteinExistence type="predicted"/>
<sequence length="230" mass="25707">MSHHLMPRFFSVIHVLDDVQTLRNVRIAFENGAHGVFLINHTCGAERLLGIYYIVRTVFSKHWIGLNCLDLDPLQALSVVPQDANALWVDSVRIDLAAKDPVQHTRRYHEFRRPSNTRWRGELFGGVAFKYQPQNGDPAHEAQLAAPFVDVITTSGSETGSAPDVHKIRLMKEAVPNKPLAIASGMTPENIRIFLPYADYFLVATGISDSHTELNPARVRAFADAMGETH</sequence>
<dbReference type="EMBL" id="MGFD01000008">
    <property type="protein sequence ID" value="OGL99493.1"/>
    <property type="molecule type" value="Genomic_DNA"/>
</dbReference>